<evidence type="ECO:0000313" key="5">
    <source>
        <dbReference type="EMBL" id="NMM94609.1"/>
    </source>
</evidence>
<evidence type="ECO:0000256" key="1">
    <source>
        <dbReference type="ARBA" id="ARBA00023015"/>
    </source>
</evidence>
<name>A0A7Y0HUC5_9BIFI</name>
<evidence type="ECO:0000259" key="4">
    <source>
        <dbReference type="PROSITE" id="PS50932"/>
    </source>
</evidence>
<dbReference type="GO" id="GO:0000976">
    <property type="term" value="F:transcription cis-regulatory region binding"/>
    <property type="evidence" value="ECO:0007669"/>
    <property type="project" value="TreeGrafter"/>
</dbReference>
<dbReference type="GO" id="GO:0003700">
    <property type="term" value="F:DNA-binding transcription factor activity"/>
    <property type="evidence" value="ECO:0007669"/>
    <property type="project" value="TreeGrafter"/>
</dbReference>
<dbReference type="EMBL" id="JAAIII010000005">
    <property type="protein sequence ID" value="NMM94609.1"/>
    <property type="molecule type" value="Genomic_DNA"/>
</dbReference>
<dbReference type="Gene3D" id="1.10.260.40">
    <property type="entry name" value="lambda repressor-like DNA-binding domains"/>
    <property type="match status" value="1"/>
</dbReference>
<dbReference type="PROSITE" id="PS00356">
    <property type="entry name" value="HTH_LACI_1"/>
    <property type="match status" value="1"/>
</dbReference>
<dbReference type="InterPro" id="IPR000843">
    <property type="entry name" value="HTH_LacI"/>
</dbReference>
<dbReference type="PANTHER" id="PTHR30146">
    <property type="entry name" value="LACI-RELATED TRANSCRIPTIONAL REPRESSOR"/>
    <property type="match status" value="1"/>
</dbReference>
<dbReference type="RefSeq" id="WP_169172629.1">
    <property type="nucleotide sequence ID" value="NZ_JAAIII010000005.1"/>
</dbReference>
<evidence type="ECO:0000256" key="3">
    <source>
        <dbReference type="ARBA" id="ARBA00023163"/>
    </source>
</evidence>
<dbReference type="InterPro" id="IPR028082">
    <property type="entry name" value="Peripla_BP_I"/>
</dbReference>
<comment type="caution">
    <text evidence="5">The sequence shown here is derived from an EMBL/GenBank/DDBJ whole genome shotgun (WGS) entry which is preliminary data.</text>
</comment>
<dbReference type="CDD" id="cd01392">
    <property type="entry name" value="HTH_LacI"/>
    <property type="match status" value="1"/>
</dbReference>
<evidence type="ECO:0000313" key="6">
    <source>
        <dbReference type="Proteomes" id="UP000532194"/>
    </source>
</evidence>
<dbReference type="Gene3D" id="3.40.50.2300">
    <property type="match status" value="2"/>
</dbReference>
<keyword evidence="1" id="KW-0805">Transcription regulation</keyword>
<keyword evidence="3" id="KW-0804">Transcription</keyword>
<organism evidence="5 6">
    <name type="scientific">Bifidobacterium oedipodis</name>
    <dbReference type="NCBI Taxonomy" id="2675322"/>
    <lineage>
        <taxon>Bacteria</taxon>
        <taxon>Bacillati</taxon>
        <taxon>Actinomycetota</taxon>
        <taxon>Actinomycetes</taxon>
        <taxon>Bifidobacteriales</taxon>
        <taxon>Bifidobacteriaceae</taxon>
        <taxon>Bifidobacterium</taxon>
    </lineage>
</organism>
<accession>A0A7Y0HUC5</accession>
<dbReference type="PROSITE" id="PS50932">
    <property type="entry name" value="HTH_LACI_2"/>
    <property type="match status" value="1"/>
</dbReference>
<proteinExistence type="predicted"/>
<feature type="domain" description="HTH lacI-type" evidence="4">
    <location>
        <begin position="2"/>
        <end position="56"/>
    </location>
</feature>
<reference evidence="5 6" key="1">
    <citation type="submission" date="2020-02" db="EMBL/GenBank/DDBJ databases">
        <title>Characterization of phylogenetic diversity of novel bifidobacterial species isolated in Czech ZOOs.</title>
        <authorList>
            <person name="Lugli G.A."/>
            <person name="Vera N.B."/>
            <person name="Ventura M."/>
        </authorList>
    </citation>
    <scope>NUCLEOTIDE SEQUENCE [LARGE SCALE GENOMIC DNA]</scope>
    <source>
        <strain evidence="5 6">DSM 109957</strain>
    </source>
</reference>
<dbReference type="PANTHER" id="PTHR30146:SF153">
    <property type="entry name" value="LACTOSE OPERON REPRESSOR"/>
    <property type="match status" value="1"/>
</dbReference>
<dbReference type="Pfam" id="PF13377">
    <property type="entry name" value="Peripla_BP_3"/>
    <property type="match status" value="1"/>
</dbReference>
<dbReference type="InterPro" id="IPR046335">
    <property type="entry name" value="LacI/GalR-like_sensor"/>
</dbReference>
<dbReference type="SUPFAM" id="SSF53822">
    <property type="entry name" value="Periplasmic binding protein-like I"/>
    <property type="match status" value="1"/>
</dbReference>
<dbReference type="SUPFAM" id="SSF47413">
    <property type="entry name" value="lambda repressor-like DNA-binding domains"/>
    <property type="match status" value="1"/>
</dbReference>
<dbReference type="SMART" id="SM00354">
    <property type="entry name" value="HTH_LACI"/>
    <property type="match status" value="1"/>
</dbReference>
<dbReference type="Proteomes" id="UP000532194">
    <property type="component" value="Unassembled WGS sequence"/>
</dbReference>
<protein>
    <submittedName>
        <fullName evidence="5">LacI family transcriptional regulator</fullName>
    </submittedName>
</protein>
<dbReference type="InterPro" id="IPR010982">
    <property type="entry name" value="Lambda_DNA-bd_dom_sf"/>
</dbReference>
<evidence type="ECO:0000256" key="2">
    <source>
        <dbReference type="ARBA" id="ARBA00023125"/>
    </source>
</evidence>
<dbReference type="CDD" id="cd06267">
    <property type="entry name" value="PBP1_LacI_sugar_binding-like"/>
    <property type="match status" value="1"/>
</dbReference>
<dbReference type="Pfam" id="PF00356">
    <property type="entry name" value="LacI"/>
    <property type="match status" value="1"/>
</dbReference>
<sequence length="334" mass="36095">MVTLRDVAAEAGVSVATASVVLRGEPGFRSSTRERILDTARRMHYTANMPARFLKQGASGVIAFVVPDLANPYFSDLAWAVSRSAARHGYQTIVQPTNASLATERDFLKKVNSPMCDGLILSLHNVPEDELRSLIGDHPAVLFEDYSEQPLYDNVALPLEAAFRTAFSYLRERGYRHAAVVGGRRFADGEVSARGRNVGSRLAVKAMVESGMGTQSDVIACDWTVSGGAHVAVTAIHDDLEHDALFCMNDLIAFGVVQGLRNMGIRIPKDKAVCGFDGVSPASYASPQLSTIAVDFDGMAESAVAMLVERIRNRSEDAPKRVDSGFCLIRGETA</sequence>
<dbReference type="AlphaFoldDB" id="A0A7Y0HUC5"/>
<keyword evidence="2" id="KW-0238">DNA-binding</keyword>
<gene>
    <name evidence="5" type="ORF">G1C95_1796</name>
</gene>
<keyword evidence="6" id="KW-1185">Reference proteome</keyword>